<dbReference type="GO" id="GO:0034069">
    <property type="term" value="F:aminoglycoside N-acetyltransferase activity"/>
    <property type="evidence" value="ECO:0007669"/>
    <property type="project" value="TreeGrafter"/>
</dbReference>
<dbReference type="GO" id="GO:0030649">
    <property type="term" value="P:aminoglycoside antibiotic catabolic process"/>
    <property type="evidence" value="ECO:0007669"/>
    <property type="project" value="TreeGrafter"/>
</dbReference>
<name>A0A455SD67_9CHLR</name>
<protein>
    <recommendedName>
        <fullName evidence="1">N-acetyltransferase domain-containing protein</fullName>
    </recommendedName>
</protein>
<accession>A0A455SD67</accession>
<feature type="domain" description="N-acetyltransferase" evidence="1">
    <location>
        <begin position="6"/>
        <end position="155"/>
    </location>
</feature>
<dbReference type="Gene3D" id="3.40.630.30">
    <property type="match status" value="2"/>
</dbReference>
<dbReference type="InterPro" id="IPR016181">
    <property type="entry name" value="Acyl_CoA_acyltransferase"/>
</dbReference>
<reference evidence="2" key="1">
    <citation type="submission" date="2018-12" db="EMBL/GenBank/DDBJ databases">
        <title>Novel natural products biosynthetic potential of the class Ktedonobacteria.</title>
        <authorList>
            <person name="Zheng Y."/>
            <person name="Saitou A."/>
            <person name="Wang C.M."/>
            <person name="Toyoda A."/>
            <person name="Minakuchi Y."/>
            <person name="Sekiguchi Y."/>
            <person name="Ueda K."/>
            <person name="Takano H."/>
            <person name="Sakai Y."/>
            <person name="Yokota A."/>
            <person name="Yabe S."/>
        </authorList>
    </citation>
    <scope>NUCLEOTIDE SEQUENCE</scope>
    <source>
        <strain evidence="2">COM3</strain>
    </source>
</reference>
<evidence type="ECO:0000259" key="1">
    <source>
        <dbReference type="PROSITE" id="PS51186"/>
    </source>
</evidence>
<dbReference type="PANTHER" id="PTHR37817:SF1">
    <property type="entry name" value="N-ACETYLTRANSFERASE EIS"/>
    <property type="match status" value="1"/>
</dbReference>
<dbReference type="Pfam" id="PF13527">
    <property type="entry name" value="Acetyltransf_9"/>
    <property type="match status" value="1"/>
</dbReference>
<dbReference type="InterPro" id="IPR051554">
    <property type="entry name" value="Acetyltransferase_Eis"/>
</dbReference>
<organism evidence="2">
    <name type="scientific">Thermosporothrix sp. COM3</name>
    <dbReference type="NCBI Taxonomy" id="2490863"/>
    <lineage>
        <taxon>Bacteria</taxon>
        <taxon>Bacillati</taxon>
        <taxon>Chloroflexota</taxon>
        <taxon>Ktedonobacteria</taxon>
        <taxon>Ktedonobacterales</taxon>
        <taxon>Thermosporotrichaceae</taxon>
        <taxon>Thermosporothrix</taxon>
    </lineage>
</organism>
<dbReference type="PANTHER" id="PTHR37817">
    <property type="entry name" value="N-ACETYLTRANSFERASE EIS"/>
    <property type="match status" value="1"/>
</dbReference>
<dbReference type="SUPFAM" id="SSF55729">
    <property type="entry name" value="Acyl-CoA N-acyltransferases (Nat)"/>
    <property type="match status" value="1"/>
</dbReference>
<gene>
    <name evidence="2" type="ORF">KTC_11440</name>
</gene>
<proteinExistence type="predicted"/>
<dbReference type="EMBL" id="AP019376">
    <property type="protein sequence ID" value="BBH86393.1"/>
    <property type="molecule type" value="Genomic_DNA"/>
</dbReference>
<dbReference type="AlphaFoldDB" id="A0A455SD67"/>
<dbReference type="InterPro" id="IPR000182">
    <property type="entry name" value="GNAT_dom"/>
</dbReference>
<dbReference type="PROSITE" id="PS51186">
    <property type="entry name" value="GNAT"/>
    <property type="match status" value="1"/>
</dbReference>
<sequence length="384" mass="44246">MSKPNLHIRQGRQEDIEPILDLLTEYELPRQYFEPFYLNDSSYRPEQSWVVEQHGRLLSHLRIFDRWLRLGQAHLHVAGIGNVITAREARGQGYFGAIMRAMLPSLNAQGYLYSLLWTPQPTLYNRYGWVSLPQERTEARMPSHLSTTTMTPFRERDLPIIMQIYETNNAERTGPFLRSARYWQQQRAWLHEKPAQFLVAHDTAMPLGYIRSRKKAGYVEVLEIGMTRAEKELGRALLSAVTEGGKQSLRGHFPPSIQMLFQPEEYRLIPEESLMGRVIDLSALLRLVQPLWQTRLQAHPEIECTFSLSTSAGQATVRVSRGSIQWAEGLSHKVPLLQEHELAHLLFRGVDRLAEQTIDQLHTIACLPVLFPAQDFVIWPSDAF</sequence>
<evidence type="ECO:0000313" key="2">
    <source>
        <dbReference type="EMBL" id="BBH86393.1"/>
    </source>
</evidence>